<dbReference type="OrthoDB" id="9777090at2"/>
<dbReference type="Pfam" id="PF12146">
    <property type="entry name" value="Hydrolase_4"/>
    <property type="match status" value="1"/>
</dbReference>
<feature type="active site" description="Nucleophile" evidence="1">
    <location>
        <position position="96"/>
    </location>
</feature>
<dbReference type="InterPro" id="IPR012354">
    <property type="entry name" value="Esterase_lipase"/>
</dbReference>
<dbReference type="SUPFAM" id="SSF53474">
    <property type="entry name" value="alpha/beta-Hydrolases"/>
    <property type="match status" value="1"/>
</dbReference>
<evidence type="ECO:0000256" key="1">
    <source>
        <dbReference type="PIRSR" id="PIRSR017388-1"/>
    </source>
</evidence>
<dbReference type="Gene3D" id="3.40.50.1820">
    <property type="entry name" value="alpha/beta hydrolase"/>
    <property type="match status" value="1"/>
</dbReference>
<dbReference type="InterPro" id="IPR051044">
    <property type="entry name" value="MAG_DAG_Lipase"/>
</dbReference>
<dbReference type="PANTHER" id="PTHR11614">
    <property type="entry name" value="PHOSPHOLIPASE-RELATED"/>
    <property type="match status" value="1"/>
</dbReference>
<dbReference type="InterPro" id="IPR022742">
    <property type="entry name" value="Hydrolase_4"/>
</dbReference>
<dbReference type="EMBL" id="PSZM01000001">
    <property type="protein sequence ID" value="PQL95407.1"/>
    <property type="molecule type" value="Genomic_DNA"/>
</dbReference>
<gene>
    <name evidence="5" type="ORF">C4S77_01000</name>
</gene>
<reference evidence="5 6" key="1">
    <citation type="submission" date="2018-02" db="EMBL/GenBank/DDBJ databases">
        <title>Genome sequences of Apibacter spp., gut symbionts of Asian honey bees.</title>
        <authorList>
            <person name="Kwong W.K."/>
            <person name="Steele M.I."/>
            <person name="Moran N.A."/>
        </authorList>
    </citation>
    <scope>NUCLEOTIDE SEQUENCE [LARGE SCALE GENOMIC DNA]</scope>
    <source>
        <strain evidence="6">wkB301</strain>
    </source>
</reference>
<dbReference type="InterPro" id="IPR029058">
    <property type="entry name" value="AB_hydrolase_fold"/>
</dbReference>
<feature type="binding site" evidence="2">
    <location>
        <position position="97"/>
    </location>
    <ligand>
        <name>substrate</name>
    </ligand>
</feature>
<accession>A0A2S8AGC8</accession>
<evidence type="ECO:0000256" key="2">
    <source>
        <dbReference type="PIRSR" id="PIRSR017388-2"/>
    </source>
</evidence>
<protein>
    <submittedName>
        <fullName evidence="5">Lipase</fullName>
    </submittedName>
</protein>
<feature type="binding site" evidence="2">
    <location>
        <position position="28"/>
    </location>
    <ligand>
        <name>substrate</name>
    </ligand>
</feature>
<dbReference type="RefSeq" id="WP_105245392.1">
    <property type="nucleotide sequence ID" value="NZ_PSZM01000001.1"/>
</dbReference>
<evidence type="ECO:0000313" key="5">
    <source>
        <dbReference type="EMBL" id="PQL95407.1"/>
    </source>
</evidence>
<feature type="domain" description="Serine aminopeptidase S33" evidence="4">
    <location>
        <begin position="20"/>
        <end position="228"/>
    </location>
</feature>
<keyword evidence="6" id="KW-1185">Reference proteome</keyword>
<dbReference type="PIRSF" id="PIRSF017388">
    <property type="entry name" value="Esterase_lipase"/>
    <property type="match status" value="1"/>
</dbReference>
<name>A0A2S8AGC8_9FLAO</name>
<organism evidence="5 6">
    <name type="scientific">Apibacter adventoris</name>
    <dbReference type="NCBI Taxonomy" id="1679466"/>
    <lineage>
        <taxon>Bacteria</taxon>
        <taxon>Pseudomonadati</taxon>
        <taxon>Bacteroidota</taxon>
        <taxon>Flavobacteriia</taxon>
        <taxon>Flavobacteriales</taxon>
        <taxon>Weeksellaceae</taxon>
        <taxon>Apibacter</taxon>
    </lineage>
</organism>
<sequence>MTNKIAYEARAEFLEGKNDTGILVIHGFTGSTQSMRQVAYKLNHLGYTIQVPRLLGHGTTPEDMETTGYEDWIKSVETAYNELKPKVKKLFVLGLSMGGTLTLYSAIHHNINGAITINAAVNLPNFQEMYENENSPRFIPGIGSDIKKEGIKEWAYDQTPKKCINDLIILAKIVKDKLNDIHCPILIFKSKDDHVVPPNNQDYIYTHVASTQKELLELKNSYHVATLDNDWELIVKKTHEFIQQNI</sequence>
<evidence type="ECO:0000259" key="4">
    <source>
        <dbReference type="Pfam" id="PF12146"/>
    </source>
</evidence>
<dbReference type="Proteomes" id="UP000238042">
    <property type="component" value="Unassembled WGS sequence"/>
</dbReference>
<evidence type="ECO:0000313" key="6">
    <source>
        <dbReference type="Proteomes" id="UP000238042"/>
    </source>
</evidence>
<feature type="active site" description="Charge relay system" evidence="1">
    <location>
        <position position="193"/>
    </location>
</feature>
<dbReference type="AlphaFoldDB" id="A0A2S8AGC8"/>
<evidence type="ECO:0000256" key="3">
    <source>
        <dbReference type="PIRSR" id="PIRSR017388-3"/>
    </source>
</evidence>
<dbReference type="GO" id="GO:0052689">
    <property type="term" value="F:carboxylic ester hydrolase activity"/>
    <property type="evidence" value="ECO:0007669"/>
    <property type="project" value="InterPro"/>
</dbReference>
<proteinExistence type="predicted"/>
<feature type="site" description="Important for substrate specificity" evidence="3">
    <location>
        <position position="142"/>
    </location>
</feature>
<feature type="active site" description="Charge relay system" evidence="1">
    <location>
        <position position="223"/>
    </location>
</feature>
<comment type="caution">
    <text evidence="5">The sequence shown here is derived from an EMBL/GenBank/DDBJ whole genome shotgun (WGS) entry which is preliminary data.</text>
</comment>